<dbReference type="GO" id="GO:0033573">
    <property type="term" value="C:high-affinity iron permease complex"/>
    <property type="evidence" value="ECO:0007669"/>
    <property type="project" value="TreeGrafter"/>
</dbReference>
<evidence type="ECO:0000256" key="1">
    <source>
        <dbReference type="ARBA" id="ARBA00010609"/>
    </source>
</evidence>
<dbReference type="OrthoDB" id="2121828at2759"/>
<dbReference type="GO" id="GO:0005507">
    <property type="term" value="F:copper ion binding"/>
    <property type="evidence" value="ECO:0007669"/>
    <property type="project" value="InterPro"/>
</dbReference>
<name>A0A9P4IBJ6_9PEZI</name>
<dbReference type="InterPro" id="IPR001117">
    <property type="entry name" value="Cu-oxidase_2nd"/>
</dbReference>
<feature type="signal peptide" evidence="6">
    <location>
        <begin position="1"/>
        <end position="16"/>
    </location>
</feature>
<dbReference type="InterPro" id="IPR002355">
    <property type="entry name" value="Cu_oxidase_Cu_BS"/>
</dbReference>
<keyword evidence="4" id="KW-0560">Oxidoreductase</keyword>
<dbReference type="Proteomes" id="UP000799772">
    <property type="component" value="Unassembled WGS sequence"/>
</dbReference>
<keyword evidence="11" id="KW-1185">Reference proteome</keyword>
<organism evidence="10 11">
    <name type="scientific">Rhizodiscina lignyota</name>
    <dbReference type="NCBI Taxonomy" id="1504668"/>
    <lineage>
        <taxon>Eukaryota</taxon>
        <taxon>Fungi</taxon>
        <taxon>Dikarya</taxon>
        <taxon>Ascomycota</taxon>
        <taxon>Pezizomycotina</taxon>
        <taxon>Dothideomycetes</taxon>
        <taxon>Pleosporomycetidae</taxon>
        <taxon>Aulographales</taxon>
        <taxon>Rhizodiscinaceae</taxon>
        <taxon>Rhizodiscina</taxon>
    </lineage>
</organism>
<keyword evidence="2" id="KW-0479">Metal-binding</keyword>
<dbReference type="InterPro" id="IPR008972">
    <property type="entry name" value="Cupredoxin"/>
</dbReference>
<evidence type="ECO:0000313" key="11">
    <source>
        <dbReference type="Proteomes" id="UP000799772"/>
    </source>
</evidence>
<dbReference type="InterPro" id="IPR044130">
    <property type="entry name" value="CuRO_2_Fet3-like"/>
</dbReference>
<dbReference type="GO" id="GO:0010106">
    <property type="term" value="P:cellular response to iron ion starvation"/>
    <property type="evidence" value="ECO:0007669"/>
    <property type="project" value="TreeGrafter"/>
</dbReference>
<evidence type="ECO:0000256" key="5">
    <source>
        <dbReference type="ARBA" id="ARBA00023008"/>
    </source>
</evidence>
<comment type="caution">
    <text evidence="10">The sequence shown here is derived from an EMBL/GenBank/DDBJ whole genome shotgun (WGS) entry which is preliminary data.</text>
</comment>
<evidence type="ECO:0000259" key="7">
    <source>
        <dbReference type="Pfam" id="PF00394"/>
    </source>
</evidence>
<evidence type="ECO:0000259" key="9">
    <source>
        <dbReference type="Pfam" id="PF07732"/>
    </source>
</evidence>
<evidence type="ECO:0000256" key="2">
    <source>
        <dbReference type="ARBA" id="ARBA00022723"/>
    </source>
</evidence>
<evidence type="ECO:0000259" key="8">
    <source>
        <dbReference type="Pfam" id="PF07731"/>
    </source>
</evidence>
<dbReference type="Gene3D" id="2.60.40.420">
    <property type="entry name" value="Cupredoxins - blue copper proteins"/>
    <property type="match status" value="3"/>
</dbReference>
<keyword evidence="3 6" id="KW-0732">Signal</keyword>
<dbReference type="Pfam" id="PF07731">
    <property type="entry name" value="Cu-oxidase_2"/>
    <property type="match status" value="1"/>
</dbReference>
<dbReference type="CDD" id="cd13877">
    <property type="entry name" value="CuRO_2_Fet3p_like"/>
    <property type="match status" value="1"/>
</dbReference>
<evidence type="ECO:0000313" key="10">
    <source>
        <dbReference type="EMBL" id="KAF2096240.1"/>
    </source>
</evidence>
<dbReference type="Pfam" id="PF07732">
    <property type="entry name" value="Cu-oxidase_3"/>
    <property type="match status" value="1"/>
</dbReference>
<feature type="domain" description="Plastocyanin-like" evidence="8">
    <location>
        <begin position="345"/>
        <end position="474"/>
    </location>
</feature>
<dbReference type="InterPro" id="IPR011706">
    <property type="entry name" value="Cu-oxidase_C"/>
</dbReference>
<dbReference type="GO" id="GO:0033215">
    <property type="term" value="P:reductive iron assimilation"/>
    <property type="evidence" value="ECO:0007669"/>
    <property type="project" value="TreeGrafter"/>
</dbReference>
<protein>
    <submittedName>
        <fullName evidence="10">Conidial pigment biosynthesis oxidase Abr1/brown 1</fullName>
    </submittedName>
</protein>
<feature type="domain" description="Plastocyanin-like" evidence="7">
    <location>
        <begin position="150"/>
        <end position="280"/>
    </location>
</feature>
<comment type="similarity">
    <text evidence="1">Belongs to the multicopper oxidase family.</text>
</comment>
<dbReference type="PANTHER" id="PTHR11709:SF361">
    <property type="entry name" value="IRON TRANSPORT MULTICOPPER OXIDASE FET3"/>
    <property type="match status" value="1"/>
</dbReference>
<accession>A0A9P4IBJ6</accession>
<dbReference type="PANTHER" id="PTHR11709">
    <property type="entry name" value="MULTI-COPPER OXIDASE"/>
    <property type="match status" value="1"/>
</dbReference>
<sequence length="542" mass="59171">MGILLPLVSFISLAAAKTVTFDWSIDWVTAAPDGYARPVIGINGKWPCPSIEVDNGDLVVLNLKNNLGNETTGIHCHGEFQTGTADMDGVPSVSQCPIQPGGTFTHQFTANPAGTHWFHSHSKGQYPDGIRGPMIVHDPAWEKSLGVDAQYTITVSDWYHQQAPYLVHQMLTTGKVPIPDSSLMNDAEEGPSFDILPGKKYLFRIISMSAFMAHTIEFQGHKMSVVAVDGAPVKPANAEAIEIGAGQRYDVVITAKTTTNENYGIYSRMIDSLLSNTATLKYTDKPLLPLARIPATLPGVPIDDMTLVPTDNQPLLEPVTETIELDVHYIETKAGPRMTFGNESYIAPKVPSLYTALTTGEEANNPAVYGFATNPYVVQQGDVVQVVINNLDEFPHPIHLHGHRFQVVARGVGKWDGNTKNFPKVPMKRDTATTVPGGHLVIRFQANNPGVWPIHCHMEWHMEAGMRATIIEAPTHLQQLGITIPEDHLAICRAQNIPTEGNCAGKTGSEDTWGSLIDPPAEQSLALKRKLRLARRALVQSA</sequence>
<dbReference type="PROSITE" id="PS00079">
    <property type="entry name" value="MULTICOPPER_OXIDASE1"/>
    <property type="match status" value="1"/>
</dbReference>
<proteinExistence type="inferred from homology"/>
<reference evidence="10" key="1">
    <citation type="journal article" date="2020" name="Stud. Mycol.">
        <title>101 Dothideomycetes genomes: a test case for predicting lifestyles and emergence of pathogens.</title>
        <authorList>
            <person name="Haridas S."/>
            <person name="Albert R."/>
            <person name="Binder M."/>
            <person name="Bloem J."/>
            <person name="Labutti K."/>
            <person name="Salamov A."/>
            <person name="Andreopoulos B."/>
            <person name="Baker S."/>
            <person name="Barry K."/>
            <person name="Bills G."/>
            <person name="Bluhm B."/>
            <person name="Cannon C."/>
            <person name="Castanera R."/>
            <person name="Culley D."/>
            <person name="Daum C."/>
            <person name="Ezra D."/>
            <person name="Gonzalez J."/>
            <person name="Henrissat B."/>
            <person name="Kuo A."/>
            <person name="Liang C."/>
            <person name="Lipzen A."/>
            <person name="Lutzoni F."/>
            <person name="Magnuson J."/>
            <person name="Mondo S."/>
            <person name="Nolan M."/>
            <person name="Ohm R."/>
            <person name="Pangilinan J."/>
            <person name="Park H.-J."/>
            <person name="Ramirez L."/>
            <person name="Alfaro M."/>
            <person name="Sun H."/>
            <person name="Tritt A."/>
            <person name="Yoshinaga Y."/>
            <person name="Zwiers L.-H."/>
            <person name="Turgeon B."/>
            <person name="Goodwin S."/>
            <person name="Spatafora J."/>
            <person name="Crous P."/>
            <person name="Grigoriev I."/>
        </authorList>
    </citation>
    <scope>NUCLEOTIDE SEQUENCE</scope>
    <source>
        <strain evidence="10">CBS 133067</strain>
    </source>
</reference>
<feature type="domain" description="Plastocyanin-like" evidence="9">
    <location>
        <begin position="26"/>
        <end position="139"/>
    </location>
</feature>
<dbReference type="InterPro" id="IPR045087">
    <property type="entry name" value="Cu-oxidase_fam"/>
</dbReference>
<dbReference type="AlphaFoldDB" id="A0A9P4IBJ6"/>
<dbReference type="PROSITE" id="PS00080">
    <property type="entry name" value="MULTICOPPER_OXIDASE2"/>
    <property type="match status" value="1"/>
</dbReference>
<feature type="chain" id="PRO_5040189175" evidence="6">
    <location>
        <begin position="17"/>
        <end position="542"/>
    </location>
</feature>
<dbReference type="Pfam" id="PF00394">
    <property type="entry name" value="Cu-oxidase"/>
    <property type="match status" value="1"/>
</dbReference>
<keyword evidence="5" id="KW-0186">Copper</keyword>
<evidence type="ECO:0000256" key="4">
    <source>
        <dbReference type="ARBA" id="ARBA00023002"/>
    </source>
</evidence>
<evidence type="ECO:0000256" key="3">
    <source>
        <dbReference type="ARBA" id="ARBA00022729"/>
    </source>
</evidence>
<evidence type="ECO:0000256" key="6">
    <source>
        <dbReference type="SAM" id="SignalP"/>
    </source>
</evidence>
<dbReference type="GO" id="GO:0004322">
    <property type="term" value="F:ferroxidase activity"/>
    <property type="evidence" value="ECO:0007669"/>
    <property type="project" value="TreeGrafter"/>
</dbReference>
<gene>
    <name evidence="10" type="ORF">NA57DRAFT_67761</name>
</gene>
<dbReference type="EMBL" id="ML978130">
    <property type="protein sequence ID" value="KAF2096240.1"/>
    <property type="molecule type" value="Genomic_DNA"/>
</dbReference>
<dbReference type="SUPFAM" id="SSF49503">
    <property type="entry name" value="Cupredoxins"/>
    <property type="match status" value="3"/>
</dbReference>
<dbReference type="InterPro" id="IPR011707">
    <property type="entry name" value="Cu-oxidase-like_N"/>
</dbReference>
<dbReference type="InterPro" id="IPR033138">
    <property type="entry name" value="Cu_oxidase_CS"/>
</dbReference>